<dbReference type="GO" id="GO:0044010">
    <property type="term" value="P:single-species biofilm formation"/>
    <property type="evidence" value="ECO:0007669"/>
    <property type="project" value="TreeGrafter"/>
</dbReference>
<dbReference type="Gene3D" id="3.90.550.10">
    <property type="entry name" value="Spore Coat Polysaccharide Biosynthesis Protein SpsA, Chain A"/>
    <property type="match status" value="1"/>
</dbReference>
<dbReference type="InterPro" id="IPR029044">
    <property type="entry name" value="Nucleotide-diphossugar_trans"/>
</dbReference>
<protein>
    <submittedName>
        <fullName evidence="2">Rhamnosyltrasferase</fullName>
    </submittedName>
</protein>
<dbReference type="CDD" id="cd00761">
    <property type="entry name" value="Glyco_tranf_GTA_type"/>
    <property type="match status" value="1"/>
</dbReference>
<dbReference type="PANTHER" id="PTHR43685:SF13">
    <property type="entry name" value="O ANTIGEN BIOSYNTHESIS RHAMNOSYLTRANSFERASE RFBN"/>
    <property type="match status" value="1"/>
</dbReference>
<dbReference type="SMR" id="S4W633"/>
<gene>
    <name evidence="2" type="ORF">I23Cspa_0026</name>
</gene>
<dbReference type="EMBL" id="JX470548">
    <property type="protein sequence ID" value="AGO88201.1"/>
    <property type="molecule type" value="Genomic_DNA"/>
</dbReference>
<sequence>MKASIIIPLKNGGDIFKQVLSSVLLQKLDAPFEVIVIDSGSKDGSVEYLNNIIKNHDNVRLYQIKPYEFGHGKTRNYGASLSKGEFLVFITQDALPANEFWLEEMIKPFSLDENIQGVFGKHLPYEDCDIFEKNNLYTHFNNFGKGIVVYKIEDKARYDSDEGYRHLLCFYSDNSSAMRKCIWDKYPYDDVDFAEDQIWAKRIIELGYFKAYNENAIVFHSHNYSFKEMLMRSFDDHKGLYKIYGYKSVKNIFYLPIYIIKHTINDMRFLKNKKLSKKEKLYWSYFSLIKNTVKYTGAYFGPKRHKIIN</sequence>
<evidence type="ECO:0000259" key="1">
    <source>
        <dbReference type="Pfam" id="PF00535"/>
    </source>
</evidence>
<dbReference type="Pfam" id="PF00535">
    <property type="entry name" value="Glycos_transf_2"/>
    <property type="match status" value="1"/>
</dbReference>
<reference evidence="2" key="1">
    <citation type="submission" date="2012-08" db="EMBL/GenBank/DDBJ databases">
        <authorList>
            <person name="Sun R."/>
            <person name="Kittichotirat W."/>
            <person name="Wang J."/>
            <person name="Jan M."/>
            <person name="Asikainen S."/>
            <person name="Bumgarner R.E."/>
            <person name="Chen C."/>
        </authorList>
    </citation>
    <scope>NUCLEOTIDE SEQUENCE</scope>
    <source>
        <strain evidence="2">I23C</strain>
    </source>
</reference>
<evidence type="ECO:0000313" key="2">
    <source>
        <dbReference type="EMBL" id="AGO88201.1"/>
    </source>
</evidence>
<dbReference type="PANTHER" id="PTHR43685">
    <property type="entry name" value="GLYCOSYLTRANSFERASE"/>
    <property type="match status" value="1"/>
</dbReference>
<dbReference type="InterPro" id="IPR001173">
    <property type="entry name" value="Glyco_trans_2-like"/>
</dbReference>
<dbReference type="AlphaFoldDB" id="S4W633"/>
<proteinExistence type="predicted"/>
<dbReference type="InterPro" id="IPR050834">
    <property type="entry name" value="Glycosyltransf_2"/>
</dbReference>
<feature type="domain" description="Glycosyltransferase 2-like" evidence="1">
    <location>
        <begin position="4"/>
        <end position="116"/>
    </location>
</feature>
<organism evidence="2">
    <name type="scientific">Aggregatibacter actinomycetemcomitans</name>
    <name type="common">Actinobacillus actinomycetemcomitans</name>
    <name type="synonym">Haemophilus actinomycetemcomitans</name>
    <dbReference type="NCBI Taxonomy" id="714"/>
    <lineage>
        <taxon>Bacteria</taxon>
        <taxon>Pseudomonadati</taxon>
        <taxon>Pseudomonadota</taxon>
        <taxon>Gammaproteobacteria</taxon>
        <taxon>Pasteurellales</taxon>
        <taxon>Pasteurellaceae</taxon>
        <taxon>Aggregatibacter</taxon>
    </lineage>
</organism>
<dbReference type="SUPFAM" id="SSF53448">
    <property type="entry name" value="Nucleotide-diphospho-sugar transferases"/>
    <property type="match status" value="1"/>
</dbReference>
<name>S4W633_AGGAC</name>
<accession>S4W633</accession>